<feature type="region of interest" description="Disordered" evidence="1">
    <location>
        <begin position="120"/>
        <end position="144"/>
    </location>
</feature>
<dbReference type="EMBL" id="JAAAIL010000739">
    <property type="protein sequence ID" value="KAG0273482.1"/>
    <property type="molecule type" value="Genomic_DNA"/>
</dbReference>
<evidence type="ECO:0000256" key="1">
    <source>
        <dbReference type="SAM" id="MobiDB-lite"/>
    </source>
</evidence>
<reference evidence="2" key="1">
    <citation type="journal article" date="2020" name="Fungal Divers.">
        <title>Resolving the Mortierellaceae phylogeny through synthesis of multi-gene phylogenetics and phylogenomics.</title>
        <authorList>
            <person name="Vandepol N."/>
            <person name="Liber J."/>
            <person name="Desiro A."/>
            <person name="Na H."/>
            <person name="Kennedy M."/>
            <person name="Barry K."/>
            <person name="Grigoriev I.V."/>
            <person name="Miller A.N."/>
            <person name="O'Donnell K."/>
            <person name="Stajich J.E."/>
            <person name="Bonito G."/>
        </authorList>
    </citation>
    <scope>NUCLEOTIDE SEQUENCE</scope>
    <source>
        <strain evidence="2">NRRL 28262</strain>
    </source>
</reference>
<feature type="compositionally biased region" description="Basic and acidic residues" evidence="1">
    <location>
        <begin position="166"/>
        <end position="183"/>
    </location>
</feature>
<feature type="compositionally biased region" description="Polar residues" evidence="1">
    <location>
        <begin position="212"/>
        <end position="222"/>
    </location>
</feature>
<sequence>MGFFVICAGVVLLQTSKRHDAAAAAMAAALKKSRSSLSLQDEESLIEDEKEVVVEPGPLGLRAVPFDSIRQMVRASTMPSTPFTVPHTPVAVIPVGEEDAHHQKPPRSIGRQLFAKFGRKGDAADNTPASTPSTPQQLRHQQDEGTPLQGVVIIPTTTATTPAHQGGEKQELRESEEFDEKQRGGPYRMEGVMVPMSAVPQFDDDREEERSPLSSKALTLHD</sequence>
<protein>
    <submittedName>
        <fullName evidence="2">Uncharacterized protein</fullName>
    </submittedName>
</protein>
<accession>A0AAD4DAY5</accession>
<gene>
    <name evidence="2" type="ORF">BGZ95_010704</name>
</gene>
<feature type="region of interest" description="Disordered" evidence="1">
    <location>
        <begin position="158"/>
        <end position="222"/>
    </location>
</feature>
<organism evidence="2 3">
    <name type="scientific">Linnemannia exigua</name>
    <dbReference type="NCBI Taxonomy" id="604196"/>
    <lineage>
        <taxon>Eukaryota</taxon>
        <taxon>Fungi</taxon>
        <taxon>Fungi incertae sedis</taxon>
        <taxon>Mucoromycota</taxon>
        <taxon>Mortierellomycotina</taxon>
        <taxon>Mortierellomycetes</taxon>
        <taxon>Mortierellales</taxon>
        <taxon>Mortierellaceae</taxon>
        <taxon>Linnemannia</taxon>
    </lineage>
</organism>
<keyword evidence="3" id="KW-1185">Reference proteome</keyword>
<comment type="caution">
    <text evidence="2">The sequence shown here is derived from an EMBL/GenBank/DDBJ whole genome shotgun (WGS) entry which is preliminary data.</text>
</comment>
<name>A0AAD4DAY5_9FUNG</name>
<evidence type="ECO:0000313" key="3">
    <source>
        <dbReference type="Proteomes" id="UP001194580"/>
    </source>
</evidence>
<dbReference type="Proteomes" id="UP001194580">
    <property type="component" value="Unassembled WGS sequence"/>
</dbReference>
<dbReference type="AlphaFoldDB" id="A0AAD4DAY5"/>
<evidence type="ECO:0000313" key="2">
    <source>
        <dbReference type="EMBL" id="KAG0273482.1"/>
    </source>
</evidence>
<proteinExistence type="predicted"/>
<feature type="compositionally biased region" description="Polar residues" evidence="1">
    <location>
        <begin position="127"/>
        <end position="139"/>
    </location>
</feature>